<keyword evidence="3 11" id="KW-1134">Transmembrane beta strand</keyword>
<dbReference type="Pfam" id="PF00593">
    <property type="entry name" value="TonB_dep_Rec_b-barrel"/>
    <property type="match status" value="1"/>
</dbReference>
<keyword evidence="9 11" id="KW-0472">Membrane</keyword>
<dbReference type="Proteomes" id="UP001560573">
    <property type="component" value="Unassembled WGS sequence"/>
</dbReference>
<keyword evidence="6" id="KW-0408">Iron</keyword>
<feature type="domain" description="TonB-dependent receptor-like beta-barrel" evidence="13">
    <location>
        <begin position="271"/>
        <end position="664"/>
    </location>
</feature>
<evidence type="ECO:0000256" key="5">
    <source>
        <dbReference type="ARBA" id="ARBA00022692"/>
    </source>
</evidence>
<dbReference type="RefSeq" id="WP_369328829.1">
    <property type="nucleotide sequence ID" value="NZ_JAULBC010000002.1"/>
</dbReference>
<dbReference type="PANTHER" id="PTHR32552:SF81">
    <property type="entry name" value="TONB-DEPENDENT OUTER MEMBRANE RECEPTOR"/>
    <property type="match status" value="1"/>
</dbReference>
<dbReference type="SUPFAM" id="SSF56935">
    <property type="entry name" value="Porins"/>
    <property type="match status" value="1"/>
</dbReference>
<feature type="domain" description="TonB-dependent receptor plug" evidence="14">
    <location>
        <begin position="65"/>
        <end position="173"/>
    </location>
</feature>
<dbReference type="EMBL" id="JAULBC010000002">
    <property type="protein sequence ID" value="MEX6687424.1"/>
    <property type="molecule type" value="Genomic_DNA"/>
</dbReference>
<evidence type="ECO:0000313" key="16">
    <source>
        <dbReference type="Proteomes" id="UP001560573"/>
    </source>
</evidence>
<dbReference type="InterPro" id="IPR012910">
    <property type="entry name" value="Plug_dom"/>
</dbReference>
<evidence type="ECO:0000256" key="7">
    <source>
        <dbReference type="ARBA" id="ARBA00023065"/>
    </source>
</evidence>
<dbReference type="InterPro" id="IPR037066">
    <property type="entry name" value="Plug_dom_sf"/>
</dbReference>
<dbReference type="PROSITE" id="PS52016">
    <property type="entry name" value="TONB_DEPENDENT_REC_3"/>
    <property type="match status" value="1"/>
</dbReference>
<comment type="caution">
    <text evidence="15">The sequence shown here is derived from an EMBL/GenBank/DDBJ whole genome shotgun (WGS) entry which is preliminary data.</text>
</comment>
<comment type="subcellular location">
    <subcellularLocation>
        <location evidence="1 11">Cell outer membrane</location>
        <topology evidence="1 11">Multi-pass membrane protein</topology>
    </subcellularLocation>
</comment>
<dbReference type="InterPro" id="IPR039426">
    <property type="entry name" value="TonB-dep_rcpt-like"/>
</dbReference>
<evidence type="ECO:0000256" key="4">
    <source>
        <dbReference type="ARBA" id="ARBA00022496"/>
    </source>
</evidence>
<evidence type="ECO:0000259" key="13">
    <source>
        <dbReference type="Pfam" id="PF00593"/>
    </source>
</evidence>
<keyword evidence="7" id="KW-0406">Ion transport</keyword>
<dbReference type="InterPro" id="IPR036942">
    <property type="entry name" value="Beta-barrel_TonB_sf"/>
</dbReference>
<dbReference type="Gene3D" id="2.40.170.20">
    <property type="entry name" value="TonB-dependent receptor, beta-barrel domain"/>
    <property type="match status" value="1"/>
</dbReference>
<evidence type="ECO:0000256" key="1">
    <source>
        <dbReference type="ARBA" id="ARBA00004571"/>
    </source>
</evidence>
<evidence type="ECO:0000256" key="11">
    <source>
        <dbReference type="PROSITE-ProRule" id="PRU01360"/>
    </source>
</evidence>
<evidence type="ECO:0000256" key="10">
    <source>
        <dbReference type="ARBA" id="ARBA00023237"/>
    </source>
</evidence>
<reference evidence="15 16" key="1">
    <citation type="submission" date="2023-07" db="EMBL/GenBank/DDBJ databases">
        <authorList>
            <person name="Lian W.-H."/>
        </authorList>
    </citation>
    <scope>NUCLEOTIDE SEQUENCE [LARGE SCALE GENOMIC DNA]</scope>
    <source>
        <strain evidence="15 16">SYSU DXS3180</strain>
    </source>
</reference>
<evidence type="ECO:0000259" key="14">
    <source>
        <dbReference type="Pfam" id="PF07715"/>
    </source>
</evidence>
<evidence type="ECO:0000256" key="9">
    <source>
        <dbReference type="ARBA" id="ARBA00023136"/>
    </source>
</evidence>
<keyword evidence="8 12" id="KW-0798">TonB box</keyword>
<keyword evidence="15" id="KW-0675">Receptor</keyword>
<dbReference type="Pfam" id="PF07715">
    <property type="entry name" value="Plug"/>
    <property type="match status" value="1"/>
</dbReference>
<keyword evidence="5 11" id="KW-0812">Transmembrane</keyword>
<organism evidence="15 16">
    <name type="scientific">Danxiaibacter flavus</name>
    <dbReference type="NCBI Taxonomy" id="3049108"/>
    <lineage>
        <taxon>Bacteria</taxon>
        <taxon>Pseudomonadati</taxon>
        <taxon>Bacteroidota</taxon>
        <taxon>Chitinophagia</taxon>
        <taxon>Chitinophagales</taxon>
        <taxon>Chitinophagaceae</taxon>
        <taxon>Danxiaibacter</taxon>
    </lineage>
</organism>
<accession>A0ABV3ZGA0</accession>
<keyword evidence="4" id="KW-0410">Iron transport</keyword>
<evidence type="ECO:0000256" key="3">
    <source>
        <dbReference type="ARBA" id="ARBA00022452"/>
    </source>
</evidence>
<evidence type="ECO:0000256" key="12">
    <source>
        <dbReference type="RuleBase" id="RU003357"/>
    </source>
</evidence>
<evidence type="ECO:0000256" key="8">
    <source>
        <dbReference type="ARBA" id="ARBA00023077"/>
    </source>
</evidence>
<keyword evidence="16" id="KW-1185">Reference proteome</keyword>
<proteinExistence type="inferred from homology"/>
<evidence type="ECO:0000256" key="2">
    <source>
        <dbReference type="ARBA" id="ARBA00022448"/>
    </source>
</evidence>
<comment type="similarity">
    <text evidence="11 12">Belongs to the TonB-dependent receptor family.</text>
</comment>
<sequence>MKHLLHRTSFNCKSHFGKVAGILIIGSILHSSAFGQQVDTVAFLKDTNELKEVSVSAFATNAKWKEVPAAISVINQQQLHVLDNASLVPVLNTVAGVRMEERSPGSYRLSIRGSLLRSPFGVRNVRLYWNDIPFTDAGGNTYLQLVDLNQLSYMEVIKGPASSLYGANTGGAVIMHPYIKEGKKNILQAGITGGSYGLFAEHAGWDHNSGNFHSSLQQSHTQSDGYRQNASLRRDAVQWNSSWEISPKEKLSAILFYTDMFYKTPGGLTKQQMDSMPSMARPASLQQKAAVYNKTAFAGISLESQLAKHFKNTTSLTVNHTDFKNPFITNYEKRNEWNYGARTSFDYAVQATGVDLHLLAGGEWQQNYSRIDDYDNDKGIPGNVQSKDVLYATQYFLFTQVNATFFNKLNVQVGISSNKQLLRYKRISDPQSKGYQENNTDALPAPRFSVSYPVAKNIFLYAVAAKGFSPPTLAEIRPGDGNFYNLQPENGWNYEAGIKGSTLQSRLQFDVSFYDFRLKNAIVRRVSDAGTDYFVNAGSTKQQGVEAWFKAFIIHNENAFLSALILSNSFSYQPYKFDQYVSGANNYSGNKLTGVPRNINASTLEAHTRKGYYATVSLNATGKIPLNDANSVYADSYQLMQMKIGYQKQLSSVHLNFFGGIDNLLNQSYSLGNDLNAAGNRYFNPAAKRNFWVGCTVEIR</sequence>
<evidence type="ECO:0000256" key="6">
    <source>
        <dbReference type="ARBA" id="ARBA00023004"/>
    </source>
</evidence>
<dbReference type="InterPro" id="IPR000531">
    <property type="entry name" value="Beta-barrel_TonB"/>
</dbReference>
<name>A0ABV3ZGA0_9BACT</name>
<protein>
    <submittedName>
        <fullName evidence="15">TonB-dependent receptor</fullName>
    </submittedName>
</protein>
<dbReference type="Gene3D" id="2.170.130.10">
    <property type="entry name" value="TonB-dependent receptor, plug domain"/>
    <property type="match status" value="1"/>
</dbReference>
<keyword evidence="10 11" id="KW-0998">Cell outer membrane</keyword>
<keyword evidence="2 11" id="KW-0813">Transport</keyword>
<dbReference type="PANTHER" id="PTHR32552">
    <property type="entry name" value="FERRICHROME IRON RECEPTOR-RELATED"/>
    <property type="match status" value="1"/>
</dbReference>
<gene>
    <name evidence="15" type="ORF">QTN47_07985</name>
</gene>
<evidence type="ECO:0000313" key="15">
    <source>
        <dbReference type="EMBL" id="MEX6687424.1"/>
    </source>
</evidence>